<keyword evidence="3" id="KW-0560">Oxidoreductase</keyword>
<dbReference type="InterPro" id="IPR002938">
    <property type="entry name" value="FAD-bd"/>
</dbReference>
<dbReference type="InterPro" id="IPR036188">
    <property type="entry name" value="FAD/NAD-bd_sf"/>
</dbReference>
<evidence type="ECO:0000256" key="3">
    <source>
        <dbReference type="ARBA" id="ARBA00023002"/>
    </source>
</evidence>
<gene>
    <name evidence="6" type="ORF">GA0070609_2569</name>
</gene>
<dbReference type="Gene3D" id="3.50.50.60">
    <property type="entry name" value="FAD/NAD(P)-binding domain"/>
    <property type="match status" value="1"/>
</dbReference>
<keyword evidence="4" id="KW-0503">Monooxygenase</keyword>
<evidence type="ECO:0000256" key="2">
    <source>
        <dbReference type="ARBA" id="ARBA00022827"/>
    </source>
</evidence>
<dbReference type="EMBL" id="LT607750">
    <property type="protein sequence ID" value="SCG51732.1"/>
    <property type="molecule type" value="Genomic_DNA"/>
</dbReference>
<evidence type="ECO:0000259" key="5">
    <source>
        <dbReference type="Pfam" id="PF01494"/>
    </source>
</evidence>
<dbReference type="Pfam" id="PF01494">
    <property type="entry name" value="FAD_binding_3"/>
    <property type="match status" value="1"/>
</dbReference>
<evidence type="ECO:0000256" key="4">
    <source>
        <dbReference type="ARBA" id="ARBA00023033"/>
    </source>
</evidence>
<proteinExistence type="predicted"/>
<dbReference type="Proteomes" id="UP000198217">
    <property type="component" value="Chromosome I"/>
</dbReference>
<dbReference type="GO" id="GO:0071949">
    <property type="term" value="F:FAD binding"/>
    <property type="evidence" value="ECO:0007669"/>
    <property type="project" value="InterPro"/>
</dbReference>
<reference evidence="6 7" key="1">
    <citation type="submission" date="2016-06" db="EMBL/GenBank/DDBJ databases">
        <authorList>
            <person name="Kjaerup R.B."/>
            <person name="Dalgaard T.S."/>
            <person name="Juul-Madsen H.R."/>
        </authorList>
    </citation>
    <scope>NUCLEOTIDE SEQUENCE [LARGE SCALE GENOMIC DNA]</scope>
    <source>
        <strain evidence="6 7">DSM 43904</strain>
    </source>
</reference>
<protein>
    <submittedName>
        <fullName evidence="6">2-polyprenyl-6-methoxyphenol hydroxylase</fullName>
    </submittedName>
</protein>
<evidence type="ECO:0000313" key="7">
    <source>
        <dbReference type="Proteomes" id="UP000198217"/>
    </source>
</evidence>
<dbReference type="PANTHER" id="PTHR47178">
    <property type="entry name" value="MONOOXYGENASE, FAD-BINDING"/>
    <property type="match status" value="1"/>
</dbReference>
<evidence type="ECO:0000313" key="6">
    <source>
        <dbReference type="EMBL" id="SCG51732.1"/>
    </source>
</evidence>
<keyword evidence="2" id="KW-0274">FAD</keyword>
<dbReference type="PRINTS" id="PR00420">
    <property type="entry name" value="RNGMNOXGNASE"/>
</dbReference>
<dbReference type="GO" id="GO:0004497">
    <property type="term" value="F:monooxygenase activity"/>
    <property type="evidence" value="ECO:0007669"/>
    <property type="project" value="UniProtKB-KW"/>
</dbReference>
<feature type="domain" description="FAD-binding" evidence="5">
    <location>
        <begin position="344"/>
        <end position="388"/>
    </location>
</feature>
<dbReference type="AlphaFoldDB" id="A0A1C5I0F2"/>
<keyword evidence="7" id="KW-1185">Reference proteome</keyword>
<name>A0A1C5I0F2_9ACTN</name>
<sequence>MGRGVGARAATGRVSGPITMAASTPHVLVIGAGTGGLCLAHGLRRAGISVAVYERYRTRGEGLLGYRVGIGPTGSRALRECLPPELFDTYLATCARSPRYFNVISQRMRQTASFELRPDTDPVDTERSVARMTLRQVLLTGMEDVVHFDKTFIRYEQRDDGTVTAHFADGSTATGDLLVAADGTHSAVRHQYLPHAVTRDAGTINIATRIPLTPHTRGLLPERIRRGISLIFGAGGMMGVLHVMEFKWDRDGAVKPEVSAADAAVLARWPGLAHDNTRDNINLVIWSTARRFPADVMRRRGEELIRLALELTRGWHPNLRELLACGDPDSALPIRVSTSEPVPPWKSSTVTLLGDAIHTMTPGRGVGANTALRDAALLCRQLRLAAAGDKPLVQAVADYETVMVPYGFARVADSLNRSGTNGDDRMYHPLFGRLALLGARGYFTVTSRVPRLRRKFVDDFYTYRGEED</sequence>
<dbReference type="SUPFAM" id="SSF51905">
    <property type="entry name" value="FAD/NAD(P)-binding domain"/>
    <property type="match status" value="1"/>
</dbReference>
<evidence type="ECO:0000256" key="1">
    <source>
        <dbReference type="ARBA" id="ARBA00022630"/>
    </source>
</evidence>
<organism evidence="6 7">
    <name type="scientific">Micromonospora echinaurantiaca</name>
    <dbReference type="NCBI Taxonomy" id="47857"/>
    <lineage>
        <taxon>Bacteria</taxon>
        <taxon>Bacillati</taxon>
        <taxon>Actinomycetota</taxon>
        <taxon>Actinomycetes</taxon>
        <taxon>Micromonosporales</taxon>
        <taxon>Micromonosporaceae</taxon>
        <taxon>Micromonospora</taxon>
    </lineage>
</organism>
<dbReference type="PANTHER" id="PTHR47178:SF5">
    <property type="entry name" value="FAD-BINDING DOMAIN-CONTAINING PROTEIN"/>
    <property type="match status" value="1"/>
</dbReference>
<accession>A0A1C5I0F2</accession>
<keyword evidence="1" id="KW-0285">Flavoprotein</keyword>